<feature type="non-terminal residue" evidence="2">
    <location>
        <position position="1"/>
    </location>
</feature>
<feature type="non-terminal residue" evidence="2">
    <location>
        <position position="224"/>
    </location>
</feature>
<keyword evidence="3" id="KW-1185">Reference proteome</keyword>
<evidence type="ECO:0000256" key="1">
    <source>
        <dbReference type="SAM" id="Phobius"/>
    </source>
</evidence>
<feature type="transmembrane region" description="Helical" evidence="1">
    <location>
        <begin position="110"/>
        <end position="134"/>
    </location>
</feature>
<sequence>MSWSDAFFDNSEKREQVIRKNQELRELMKNNFRATNQLIEILNKHLGLNFTLITLNNDATIKENCDVMIKRMDEIRAKIEEIDKVLKEKLDSALYENLRNLSASVKDYKAVSLVVHGVCGLLTFAAPFVIGWLIKSGRLLTNVTSTCARLCCGSLSSLTFGMLFLAIDIVIQIILGKKENNELIKILKEYDEALKEFRPASEKFQDNLTYVRVKLERILQEGTV</sequence>
<protein>
    <submittedName>
        <fullName evidence="2">SMCO3 protein</fullName>
    </submittedName>
</protein>
<keyword evidence="1" id="KW-1133">Transmembrane helix</keyword>
<dbReference type="AlphaFoldDB" id="A0A8J7NJG6"/>
<accession>A0A8J7NJG6</accession>
<reference evidence="2" key="1">
    <citation type="journal article" date="2021" name="Cell">
        <title>Tracing the genetic footprints of vertebrate landing in non-teleost ray-finned fishes.</title>
        <authorList>
            <person name="Bi X."/>
            <person name="Wang K."/>
            <person name="Yang L."/>
            <person name="Pan H."/>
            <person name="Jiang H."/>
            <person name="Wei Q."/>
            <person name="Fang M."/>
            <person name="Yu H."/>
            <person name="Zhu C."/>
            <person name="Cai Y."/>
            <person name="He Y."/>
            <person name="Gan X."/>
            <person name="Zeng H."/>
            <person name="Yu D."/>
            <person name="Zhu Y."/>
            <person name="Jiang H."/>
            <person name="Qiu Q."/>
            <person name="Yang H."/>
            <person name="Zhang Y.E."/>
            <person name="Wang W."/>
            <person name="Zhu M."/>
            <person name="He S."/>
            <person name="Zhang G."/>
        </authorList>
    </citation>
    <scope>NUCLEOTIDE SEQUENCE</scope>
    <source>
        <strain evidence="2">Allg_001</strain>
    </source>
</reference>
<dbReference type="EMBL" id="JAAWVO010004557">
    <property type="protein sequence ID" value="MBN3312211.1"/>
    <property type="molecule type" value="Genomic_DNA"/>
</dbReference>
<keyword evidence="1" id="KW-0812">Transmembrane</keyword>
<keyword evidence="1" id="KW-0472">Membrane</keyword>
<gene>
    <name evidence="2" type="primary">Smco3_1</name>
    <name evidence="2" type="ORF">GTO95_0011494</name>
</gene>
<feature type="transmembrane region" description="Helical" evidence="1">
    <location>
        <begin position="154"/>
        <end position="175"/>
    </location>
</feature>
<dbReference type="Proteomes" id="UP000736164">
    <property type="component" value="Unassembled WGS sequence"/>
</dbReference>
<evidence type="ECO:0000313" key="2">
    <source>
        <dbReference type="EMBL" id="MBN3312211.1"/>
    </source>
</evidence>
<proteinExistence type="predicted"/>
<dbReference type="InterPro" id="IPR027895">
    <property type="entry name" value="DUF4533"/>
</dbReference>
<name>A0A8J7NJG6_ATRSP</name>
<evidence type="ECO:0000313" key="3">
    <source>
        <dbReference type="Proteomes" id="UP000736164"/>
    </source>
</evidence>
<dbReference type="InterPro" id="IPR040004">
    <property type="entry name" value="SMCO3"/>
</dbReference>
<dbReference type="PANTHER" id="PTHR35972:SF1">
    <property type="entry name" value="SINGLE-PASS MEMBRANE AND COILED-COIL DOMAIN-CONTAINING PROTEIN 3"/>
    <property type="match status" value="1"/>
</dbReference>
<comment type="caution">
    <text evidence="2">The sequence shown here is derived from an EMBL/GenBank/DDBJ whole genome shotgun (WGS) entry which is preliminary data.</text>
</comment>
<dbReference type="Pfam" id="PF15047">
    <property type="entry name" value="DUF4533"/>
    <property type="match status" value="1"/>
</dbReference>
<organism evidence="2 3">
    <name type="scientific">Atractosteus spatula</name>
    <name type="common">Alligator gar</name>
    <name type="synonym">Lepisosteus spatula</name>
    <dbReference type="NCBI Taxonomy" id="7917"/>
    <lineage>
        <taxon>Eukaryota</taxon>
        <taxon>Metazoa</taxon>
        <taxon>Chordata</taxon>
        <taxon>Craniata</taxon>
        <taxon>Vertebrata</taxon>
        <taxon>Euteleostomi</taxon>
        <taxon>Actinopterygii</taxon>
        <taxon>Neopterygii</taxon>
        <taxon>Holostei</taxon>
        <taxon>Semionotiformes</taxon>
        <taxon>Lepisosteidae</taxon>
        <taxon>Atractosteus</taxon>
    </lineage>
</organism>
<dbReference type="PANTHER" id="PTHR35972">
    <property type="entry name" value="SINGLE-PASS MEMBRANE AND COILED-COIL DOMAIN-CONTAINING PROTEIN 3"/>
    <property type="match status" value="1"/>
</dbReference>